<dbReference type="Gene3D" id="3.30.200.20">
    <property type="entry name" value="Phosphorylase Kinase, domain 1"/>
    <property type="match status" value="1"/>
</dbReference>
<dbReference type="InterPro" id="IPR011009">
    <property type="entry name" value="Kinase-like_dom_sf"/>
</dbReference>
<dbReference type="Pfam" id="PF10738">
    <property type="entry name" value="Lpp-LpqN"/>
    <property type="match status" value="1"/>
</dbReference>
<name>A0A7I7QWV1_9MYCO</name>
<dbReference type="PROSITE" id="PS50011">
    <property type="entry name" value="PROTEIN_KINASE_DOM"/>
    <property type="match status" value="1"/>
</dbReference>
<dbReference type="InterPro" id="IPR000719">
    <property type="entry name" value="Prot_kinase_dom"/>
</dbReference>
<evidence type="ECO:0000256" key="4">
    <source>
        <dbReference type="ARBA" id="ARBA00022729"/>
    </source>
</evidence>
<evidence type="ECO:0000256" key="3">
    <source>
        <dbReference type="ARBA" id="ARBA00022679"/>
    </source>
</evidence>
<dbReference type="Gene3D" id="3.40.1000.10">
    <property type="entry name" value="Mog1/PsbP, alpha/beta/alpha sandwich"/>
    <property type="match status" value="1"/>
</dbReference>
<dbReference type="Proteomes" id="UP000467193">
    <property type="component" value="Chromosome"/>
</dbReference>
<dbReference type="GO" id="GO:0004674">
    <property type="term" value="F:protein serine/threonine kinase activity"/>
    <property type="evidence" value="ECO:0007669"/>
    <property type="project" value="UniProtKB-KW"/>
</dbReference>
<dbReference type="SMART" id="SM00220">
    <property type="entry name" value="S_TKc"/>
    <property type="match status" value="1"/>
</dbReference>
<evidence type="ECO:0000256" key="7">
    <source>
        <dbReference type="ARBA" id="ARBA00022840"/>
    </source>
</evidence>
<evidence type="ECO:0000256" key="1">
    <source>
        <dbReference type="ARBA" id="ARBA00012513"/>
    </source>
</evidence>
<dbReference type="Gene3D" id="1.10.510.10">
    <property type="entry name" value="Transferase(Phosphotransferase) domain 1"/>
    <property type="match status" value="1"/>
</dbReference>
<evidence type="ECO:0000256" key="5">
    <source>
        <dbReference type="ARBA" id="ARBA00022741"/>
    </source>
</evidence>
<dbReference type="PANTHER" id="PTHR43289:SF6">
    <property type="entry name" value="SERINE_THREONINE-PROTEIN KINASE NEKL-3"/>
    <property type="match status" value="1"/>
</dbReference>
<evidence type="ECO:0000256" key="6">
    <source>
        <dbReference type="ARBA" id="ARBA00022777"/>
    </source>
</evidence>
<keyword evidence="5" id="KW-0547">Nucleotide-binding</keyword>
<dbReference type="GO" id="GO:0080090">
    <property type="term" value="P:regulation of primary metabolic process"/>
    <property type="evidence" value="ECO:0007669"/>
    <property type="project" value="UniProtKB-ARBA"/>
</dbReference>
<keyword evidence="2" id="KW-0723">Serine/threonine-protein kinase</keyword>
<dbReference type="EC" id="2.7.11.1" evidence="1"/>
<organism evidence="10 11">
    <name type="scientific">Mycolicibacterium sediminis</name>
    <dbReference type="NCBI Taxonomy" id="1286180"/>
    <lineage>
        <taxon>Bacteria</taxon>
        <taxon>Bacillati</taxon>
        <taxon>Actinomycetota</taxon>
        <taxon>Actinomycetes</taxon>
        <taxon>Mycobacteriales</taxon>
        <taxon>Mycobacteriaceae</taxon>
        <taxon>Mycolicibacterium</taxon>
    </lineage>
</organism>
<dbReference type="RefSeq" id="WP_163800426.1">
    <property type="nucleotide sequence ID" value="NZ_AP022588.1"/>
</dbReference>
<dbReference type="InterPro" id="IPR019674">
    <property type="entry name" value="Lipoprotein_LpqN/LpqT-like"/>
</dbReference>
<dbReference type="GO" id="GO:0005524">
    <property type="term" value="F:ATP binding"/>
    <property type="evidence" value="ECO:0007669"/>
    <property type="project" value="UniProtKB-KW"/>
</dbReference>
<evidence type="ECO:0000256" key="8">
    <source>
        <dbReference type="SAM" id="MobiDB-lite"/>
    </source>
</evidence>
<keyword evidence="6" id="KW-0418">Kinase</keyword>
<dbReference type="PROSITE" id="PS00108">
    <property type="entry name" value="PROTEIN_KINASE_ST"/>
    <property type="match status" value="1"/>
</dbReference>
<protein>
    <recommendedName>
        <fullName evidence="1">non-specific serine/threonine protein kinase</fullName>
        <ecNumber evidence="1">2.7.11.1</ecNumber>
    </recommendedName>
</protein>
<dbReference type="PANTHER" id="PTHR43289">
    <property type="entry name" value="MITOGEN-ACTIVATED PROTEIN KINASE KINASE KINASE 20-RELATED"/>
    <property type="match status" value="1"/>
</dbReference>
<dbReference type="CDD" id="cd14014">
    <property type="entry name" value="STKc_PknB_like"/>
    <property type="match status" value="1"/>
</dbReference>
<dbReference type="EMBL" id="AP022588">
    <property type="protein sequence ID" value="BBY30853.1"/>
    <property type="molecule type" value="Genomic_DNA"/>
</dbReference>
<evidence type="ECO:0000259" key="9">
    <source>
        <dbReference type="PROSITE" id="PS50011"/>
    </source>
</evidence>
<evidence type="ECO:0000313" key="10">
    <source>
        <dbReference type="EMBL" id="BBY30853.1"/>
    </source>
</evidence>
<dbReference type="SUPFAM" id="SSF56112">
    <property type="entry name" value="Protein kinase-like (PK-like)"/>
    <property type="match status" value="1"/>
</dbReference>
<accession>A0A7I7QWV1</accession>
<keyword evidence="11" id="KW-1185">Reference proteome</keyword>
<keyword evidence="3" id="KW-0808">Transferase</keyword>
<feature type="region of interest" description="Disordered" evidence="8">
    <location>
        <begin position="344"/>
        <end position="378"/>
    </location>
</feature>
<proteinExistence type="predicted"/>
<feature type="domain" description="Protein kinase" evidence="9">
    <location>
        <begin position="12"/>
        <end position="274"/>
    </location>
</feature>
<dbReference type="InterPro" id="IPR008271">
    <property type="entry name" value="Ser/Thr_kinase_AS"/>
</dbReference>
<dbReference type="KEGG" id="msei:MSEDJ_49490"/>
<sequence length="562" mass="60488">MPLENGAPFAGYTVRRLLGRGGMGDVYLVEHPRLPRLDALKVLRENPEVNDEYRERFNREAELAATLWHPHIVGLHDRGEFQSRLWISMDYVDGTDAARLQRDRFPRGVPLEFVTSIVESVASALDYAHGRGLLHRDVKPANILIGEGGGIRRILLSDFGIARMIGHVSGLTAANTTVGTVAFSAPEQLMNGFIDGRADQYSLAATAFRLLTGTSPFRESNPVAVISAHLQAPPPRVGMVRPDLAPLDDVLMKAMAKNPDDRFATSGQFAQAFAERAAAILGMGSGRPPGAPPPVQAVPPVGSVSGQLVFAPAPRRTRKWPAIAAGVVVVALVAAGSVVALNSGEDASTAASTTARSSTSRTTSSTADAPPTLSPPILVGTPGKYQTIANYLDSRKITTEFQHRGDGNAPTVTLPIPEDKRWHDGGLDTPNFAYEMLVYNLDAPFAGPYPPFVVSTVLKLIGNVDPQSLFLRASGDLNNRPGFVPDNPGRTGYLSGHPEFSLSGTWDRDPGVRQILGQKIVLCKWRQGYYLIQIDFIAAPEDRAIFESAMAAVDDRIVIIGP</sequence>
<feature type="compositionally biased region" description="Low complexity" evidence="8">
    <location>
        <begin position="344"/>
        <end position="367"/>
    </location>
</feature>
<gene>
    <name evidence="10" type="ORF">MSEDJ_49490</name>
</gene>
<reference evidence="10 11" key="1">
    <citation type="journal article" date="2019" name="Emerg. Microbes Infect.">
        <title>Comprehensive subspecies identification of 175 nontuberculous mycobacteria species based on 7547 genomic profiles.</title>
        <authorList>
            <person name="Matsumoto Y."/>
            <person name="Kinjo T."/>
            <person name="Motooka D."/>
            <person name="Nabeya D."/>
            <person name="Jung N."/>
            <person name="Uechi K."/>
            <person name="Horii T."/>
            <person name="Iida T."/>
            <person name="Fujita J."/>
            <person name="Nakamura S."/>
        </authorList>
    </citation>
    <scope>NUCLEOTIDE SEQUENCE [LARGE SCALE GENOMIC DNA]</scope>
    <source>
        <strain evidence="10 11">JCM 17899</strain>
    </source>
</reference>
<evidence type="ECO:0000256" key="2">
    <source>
        <dbReference type="ARBA" id="ARBA00022527"/>
    </source>
</evidence>
<keyword evidence="4" id="KW-0732">Signal</keyword>
<dbReference type="Pfam" id="PF00069">
    <property type="entry name" value="Pkinase"/>
    <property type="match status" value="1"/>
</dbReference>
<keyword evidence="7" id="KW-0067">ATP-binding</keyword>
<dbReference type="AlphaFoldDB" id="A0A7I7QWV1"/>
<evidence type="ECO:0000313" key="11">
    <source>
        <dbReference type="Proteomes" id="UP000467193"/>
    </source>
</evidence>